<evidence type="ECO:0000256" key="15">
    <source>
        <dbReference type="ARBA" id="ARBA00048766"/>
    </source>
</evidence>
<feature type="chain" id="PRO_5024336476" description="galacturonan 1,4-alpha-galacturonidase" evidence="18">
    <location>
        <begin position="22"/>
        <end position="433"/>
    </location>
</feature>
<dbReference type="GO" id="GO:0071555">
    <property type="term" value="P:cell wall organization"/>
    <property type="evidence" value="ECO:0007669"/>
    <property type="project" value="UniProtKB-KW"/>
</dbReference>
<dbReference type="InterPro" id="IPR011050">
    <property type="entry name" value="Pectin_lyase_fold/virulence"/>
</dbReference>
<dbReference type="Proteomes" id="UP000053558">
    <property type="component" value="Unassembled WGS sequence"/>
</dbReference>
<evidence type="ECO:0000256" key="8">
    <source>
        <dbReference type="ARBA" id="ARBA00023180"/>
    </source>
</evidence>
<dbReference type="InterPro" id="IPR000743">
    <property type="entry name" value="Glyco_hydro_28"/>
</dbReference>
<evidence type="ECO:0000256" key="3">
    <source>
        <dbReference type="ARBA" id="ARBA00022525"/>
    </source>
</evidence>
<dbReference type="Gene3D" id="2.160.20.10">
    <property type="entry name" value="Single-stranded right-handed beta-helix, Pectin lyase-like"/>
    <property type="match status" value="1"/>
</dbReference>
<evidence type="ECO:0000256" key="14">
    <source>
        <dbReference type="ARBA" id="ARBA00042262"/>
    </source>
</evidence>
<evidence type="ECO:0000256" key="2">
    <source>
        <dbReference type="ARBA" id="ARBA00008834"/>
    </source>
</evidence>
<feature type="active site" evidence="16">
    <location>
        <position position="249"/>
    </location>
</feature>
<evidence type="ECO:0000256" key="1">
    <source>
        <dbReference type="ARBA" id="ARBA00004613"/>
    </source>
</evidence>
<evidence type="ECO:0000256" key="12">
    <source>
        <dbReference type="ARBA" id="ARBA00038933"/>
    </source>
</evidence>
<organism evidence="19 20">
    <name type="scientific">Coniophora puteana (strain RWD-64-598)</name>
    <name type="common">Brown rot fungus</name>
    <dbReference type="NCBI Taxonomy" id="741705"/>
    <lineage>
        <taxon>Eukaryota</taxon>
        <taxon>Fungi</taxon>
        <taxon>Dikarya</taxon>
        <taxon>Basidiomycota</taxon>
        <taxon>Agaricomycotina</taxon>
        <taxon>Agaricomycetes</taxon>
        <taxon>Agaricomycetidae</taxon>
        <taxon>Boletales</taxon>
        <taxon>Coniophorineae</taxon>
        <taxon>Coniophoraceae</taxon>
        <taxon>Coniophora</taxon>
    </lineage>
</organism>
<dbReference type="GO" id="GO:0004650">
    <property type="term" value="F:polygalacturonase activity"/>
    <property type="evidence" value="ECO:0007669"/>
    <property type="project" value="InterPro"/>
</dbReference>
<evidence type="ECO:0000256" key="16">
    <source>
        <dbReference type="PROSITE-ProRule" id="PRU10052"/>
    </source>
</evidence>
<dbReference type="InterPro" id="IPR012334">
    <property type="entry name" value="Pectin_lyas_fold"/>
</dbReference>
<evidence type="ECO:0000256" key="6">
    <source>
        <dbReference type="ARBA" id="ARBA00022801"/>
    </source>
</evidence>
<evidence type="ECO:0000313" key="19">
    <source>
        <dbReference type="EMBL" id="EIW87433.1"/>
    </source>
</evidence>
<keyword evidence="8" id="KW-0325">Glycoprotein</keyword>
<dbReference type="GO" id="GO:0005975">
    <property type="term" value="P:carbohydrate metabolic process"/>
    <property type="evidence" value="ECO:0007669"/>
    <property type="project" value="InterPro"/>
</dbReference>
<dbReference type="GO" id="GO:0047911">
    <property type="term" value="F:galacturan 1,4-alpha-galacturonidase activity"/>
    <property type="evidence" value="ECO:0007669"/>
    <property type="project" value="UniProtKB-EC"/>
</dbReference>
<evidence type="ECO:0000256" key="9">
    <source>
        <dbReference type="ARBA" id="ARBA00023295"/>
    </source>
</evidence>
<reference evidence="20" key="1">
    <citation type="journal article" date="2012" name="Science">
        <title>The Paleozoic origin of enzymatic lignin decomposition reconstructed from 31 fungal genomes.</title>
        <authorList>
            <person name="Floudas D."/>
            <person name="Binder M."/>
            <person name="Riley R."/>
            <person name="Barry K."/>
            <person name="Blanchette R.A."/>
            <person name="Henrissat B."/>
            <person name="Martinez A.T."/>
            <person name="Otillar R."/>
            <person name="Spatafora J.W."/>
            <person name="Yadav J.S."/>
            <person name="Aerts A."/>
            <person name="Benoit I."/>
            <person name="Boyd A."/>
            <person name="Carlson A."/>
            <person name="Copeland A."/>
            <person name="Coutinho P.M."/>
            <person name="de Vries R.P."/>
            <person name="Ferreira P."/>
            <person name="Findley K."/>
            <person name="Foster B."/>
            <person name="Gaskell J."/>
            <person name="Glotzer D."/>
            <person name="Gorecki P."/>
            <person name="Heitman J."/>
            <person name="Hesse C."/>
            <person name="Hori C."/>
            <person name="Igarashi K."/>
            <person name="Jurgens J.A."/>
            <person name="Kallen N."/>
            <person name="Kersten P."/>
            <person name="Kohler A."/>
            <person name="Kuees U."/>
            <person name="Kumar T.K.A."/>
            <person name="Kuo A."/>
            <person name="LaButti K."/>
            <person name="Larrondo L.F."/>
            <person name="Lindquist E."/>
            <person name="Ling A."/>
            <person name="Lombard V."/>
            <person name="Lucas S."/>
            <person name="Lundell T."/>
            <person name="Martin R."/>
            <person name="McLaughlin D.J."/>
            <person name="Morgenstern I."/>
            <person name="Morin E."/>
            <person name="Murat C."/>
            <person name="Nagy L.G."/>
            <person name="Nolan M."/>
            <person name="Ohm R.A."/>
            <person name="Patyshakuliyeva A."/>
            <person name="Rokas A."/>
            <person name="Ruiz-Duenas F.J."/>
            <person name="Sabat G."/>
            <person name="Salamov A."/>
            <person name="Samejima M."/>
            <person name="Schmutz J."/>
            <person name="Slot J.C."/>
            <person name="St John F."/>
            <person name="Stenlid J."/>
            <person name="Sun H."/>
            <person name="Sun S."/>
            <person name="Syed K."/>
            <person name="Tsang A."/>
            <person name="Wiebenga A."/>
            <person name="Young D."/>
            <person name="Pisabarro A."/>
            <person name="Eastwood D.C."/>
            <person name="Martin F."/>
            <person name="Cullen D."/>
            <person name="Grigoriev I.V."/>
            <person name="Hibbett D.S."/>
        </authorList>
    </citation>
    <scope>NUCLEOTIDE SEQUENCE [LARGE SCALE GENOMIC DNA]</scope>
    <source>
        <strain evidence="20">RWD-64-598 SS2</strain>
    </source>
</reference>
<dbReference type="RefSeq" id="XP_007763922.1">
    <property type="nucleotide sequence ID" value="XM_007765732.1"/>
</dbReference>
<evidence type="ECO:0000256" key="18">
    <source>
        <dbReference type="SAM" id="SignalP"/>
    </source>
</evidence>
<keyword evidence="9 17" id="KW-0326">Glycosidase</keyword>
<comment type="caution">
    <text evidence="19">The sequence shown here is derived from an EMBL/GenBank/DDBJ whole genome shotgun (WGS) entry which is preliminary data.</text>
</comment>
<keyword evidence="6 17" id="KW-0378">Hydrolase</keyword>
<dbReference type="PANTHER" id="PTHR31736">
    <property type="match status" value="1"/>
</dbReference>
<keyword evidence="4 18" id="KW-0732">Signal</keyword>
<evidence type="ECO:0000256" key="7">
    <source>
        <dbReference type="ARBA" id="ARBA00023157"/>
    </source>
</evidence>
<dbReference type="EC" id="3.2.1.67" evidence="12"/>
<comment type="similarity">
    <text evidence="2 17">Belongs to the glycosyl hydrolase 28 family.</text>
</comment>
<comment type="function">
    <text evidence="11">Specific in hydrolyzing the terminal glycosidic bond of polygalacturonic acid and oligogalacturonates.</text>
</comment>
<keyword evidence="7" id="KW-1015">Disulfide bond</keyword>
<accession>A0A5M3N7M2</accession>
<sequence length="433" mass="46937">MRPPQTQRLLLLSSLVALASAQTTLIVPHTDGSDDVPALTALLSNTSNGPGSYTSEASIIFSANTTYNVWSPLVFPELNDVEVRIEGNLTYPENITLVQEYVGASNYMGAWITFTGGKNVTLSGSRDPTQGWMNGNGQLWWDIAQQTNRPYGWLFGNITGGVIRNLKVYKPIAWNFITTGSTDLLVYNNTILAGSSNASAYPFNTDGFVAQGNNQVYESNYVVNGDDCIRIADQSMNITWRNGYCEGSHGLSVGSLGASGADSMIMNVLFENSIMNHTLYAARFKSWTGGNGIAANITWRNVLFNDVMFPIYVTQNYWDQSLGPKPNASNVNETHISNLLFENFAGSVNDIPGYQDGSCVSDPCWYYVANATGKEVVIFDLYPGSATNVVAQNLFGTTVTGAPIAAMCNTSTISTEVGFVCQDGPYIPTSLGW</sequence>
<comment type="subcellular location">
    <subcellularLocation>
        <location evidence="1">Secreted</location>
    </subcellularLocation>
</comment>
<dbReference type="KEGG" id="cput:CONPUDRAFT_161965"/>
<comment type="catalytic activity">
    <reaction evidence="15">
        <text>[(1-&gt;4)-alpha-D-galacturonosyl](n) + H2O = alpha-D-galacturonate + [(1-&gt;4)-alpha-D-galacturonosyl](n-1)</text>
        <dbReference type="Rhea" id="RHEA:14117"/>
        <dbReference type="Rhea" id="RHEA-COMP:14570"/>
        <dbReference type="Rhea" id="RHEA-COMP:14572"/>
        <dbReference type="ChEBI" id="CHEBI:15377"/>
        <dbReference type="ChEBI" id="CHEBI:58658"/>
        <dbReference type="ChEBI" id="CHEBI:140523"/>
        <dbReference type="EC" id="3.2.1.67"/>
    </reaction>
</comment>
<proteinExistence type="inferred from homology"/>
<dbReference type="SUPFAM" id="SSF51126">
    <property type="entry name" value="Pectin lyase-like"/>
    <property type="match status" value="1"/>
</dbReference>
<dbReference type="GeneID" id="19204631"/>
<dbReference type="PANTHER" id="PTHR31736:SF11">
    <property type="entry name" value="EXOPOLYGALACTURONASE C-RELATED"/>
    <property type="match status" value="1"/>
</dbReference>
<evidence type="ECO:0000256" key="5">
    <source>
        <dbReference type="ARBA" id="ARBA00022737"/>
    </source>
</evidence>
<name>A0A5M3N7M2_CONPW</name>
<evidence type="ECO:0000256" key="10">
    <source>
        <dbReference type="ARBA" id="ARBA00023316"/>
    </source>
</evidence>
<dbReference type="OrthoDB" id="187139at2759"/>
<dbReference type="EMBL" id="JH711573">
    <property type="protein sequence ID" value="EIW87433.1"/>
    <property type="molecule type" value="Genomic_DNA"/>
</dbReference>
<dbReference type="OMA" id="VAANITW"/>
<dbReference type="AlphaFoldDB" id="A0A5M3N7M2"/>
<evidence type="ECO:0000256" key="4">
    <source>
        <dbReference type="ARBA" id="ARBA00022729"/>
    </source>
</evidence>
<dbReference type="Pfam" id="PF00295">
    <property type="entry name" value="Glyco_hydro_28"/>
    <property type="match status" value="1"/>
</dbReference>
<dbReference type="GO" id="GO:0005576">
    <property type="term" value="C:extracellular region"/>
    <property type="evidence" value="ECO:0007669"/>
    <property type="project" value="UniProtKB-SubCell"/>
</dbReference>
<feature type="signal peptide" evidence="18">
    <location>
        <begin position="1"/>
        <end position="21"/>
    </location>
</feature>
<evidence type="ECO:0000256" key="13">
    <source>
        <dbReference type="ARBA" id="ARBA00041474"/>
    </source>
</evidence>
<evidence type="ECO:0000256" key="11">
    <source>
        <dbReference type="ARBA" id="ARBA00037312"/>
    </source>
</evidence>
<keyword evidence="5" id="KW-0677">Repeat</keyword>
<keyword evidence="10" id="KW-0961">Cell wall biogenesis/degradation</keyword>
<keyword evidence="20" id="KW-1185">Reference proteome</keyword>
<evidence type="ECO:0000313" key="20">
    <source>
        <dbReference type="Proteomes" id="UP000053558"/>
    </source>
</evidence>
<keyword evidence="3" id="KW-0964">Secreted</keyword>
<protein>
    <recommendedName>
        <fullName evidence="12">galacturonan 1,4-alpha-galacturonidase</fullName>
        <ecNumber evidence="12">3.2.1.67</ecNumber>
    </recommendedName>
    <alternativeName>
        <fullName evidence="13">Galacturan 1,4-alpha-galacturonidase C</fullName>
    </alternativeName>
    <alternativeName>
        <fullName evidence="14">Poly(1,4-alpha-D-galacturonide)galacturonohydrolase C</fullName>
    </alternativeName>
</protein>
<dbReference type="PROSITE" id="PS00502">
    <property type="entry name" value="POLYGALACTURONASE"/>
    <property type="match status" value="1"/>
</dbReference>
<evidence type="ECO:0000256" key="17">
    <source>
        <dbReference type="RuleBase" id="RU361169"/>
    </source>
</evidence>
<gene>
    <name evidence="19" type="ORF">CONPUDRAFT_161965</name>
</gene>